<accession>A0A0C9YA63</accession>
<keyword evidence="3" id="KW-1185">Reference proteome</keyword>
<dbReference type="HOGENOM" id="CLU_1768394_0_0_1"/>
<feature type="compositionally biased region" description="Basic and acidic residues" evidence="1">
    <location>
        <begin position="58"/>
        <end position="78"/>
    </location>
</feature>
<feature type="region of interest" description="Disordered" evidence="1">
    <location>
        <begin position="1"/>
        <end position="91"/>
    </location>
</feature>
<gene>
    <name evidence="2" type="ORF">K443DRAFT_4269</name>
</gene>
<proteinExistence type="predicted"/>
<dbReference type="EMBL" id="KN838565">
    <property type="protein sequence ID" value="KIK04913.1"/>
    <property type="molecule type" value="Genomic_DNA"/>
</dbReference>
<feature type="compositionally biased region" description="Basic and acidic residues" evidence="1">
    <location>
        <begin position="10"/>
        <end position="20"/>
    </location>
</feature>
<evidence type="ECO:0000313" key="2">
    <source>
        <dbReference type="EMBL" id="KIK04913.1"/>
    </source>
</evidence>
<dbReference type="Proteomes" id="UP000054477">
    <property type="component" value="Unassembled WGS sequence"/>
</dbReference>
<sequence>MSAEEDMMDDQVKDKGKGRDFGNIGEGSDGESENEDEDDGEDEGGEDGEDEGEDDGENSGREKDKESDEDVGKVEDAGGAKGAGVDQDVEMADINKVETGVATAVMANTIKVTTSAEMAFTLEDLQGAKQSIPGGLHMEKTTIYNFV</sequence>
<reference evidence="2 3" key="1">
    <citation type="submission" date="2014-04" db="EMBL/GenBank/DDBJ databases">
        <authorList>
            <consortium name="DOE Joint Genome Institute"/>
            <person name="Kuo A."/>
            <person name="Kohler A."/>
            <person name="Nagy L.G."/>
            <person name="Floudas D."/>
            <person name="Copeland A."/>
            <person name="Barry K.W."/>
            <person name="Cichocki N."/>
            <person name="Veneault-Fourrey C."/>
            <person name="LaButti K."/>
            <person name="Lindquist E.A."/>
            <person name="Lipzen A."/>
            <person name="Lundell T."/>
            <person name="Morin E."/>
            <person name="Murat C."/>
            <person name="Sun H."/>
            <person name="Tunlid A."/>
            <person name="Henrissat B."/>
            <person name="Grigoriev I.V."/>
            <person name="Hibbett D.S."/>
            <person name="Martin F."/>
            <person name="Nordberg H.P."/>
            <person name="Cantor M.N."/>
            <person name="Hua S.X."/>
        </authorList>
    </citation>
    <scope>NUCLEOTIDE SEQUENCE [LARGE SCALE GENOMIC DNA]</scope>
    <source>
        <strain evidence="2 3">LaAM-08-1</strain>
    </source>
</reference>
<evidence type="ECO:0000313" key="3">
    <source>
        <dbReference type="Proteomes" id="UP000054477"/>
    </source>
</evidence>
<evidence type="ECO:0000256" key="1">
    <source>
        <dbReference type="SAM" id="MobiDB-lite"/>
    </source>
</evidence>
<feature type="compositionally biased region" description="Acidic residues" evidence="1">
    <location>
        <begin position="28"/>
        <end position="57"/>
    </location>
</feature>
<dbReference type="AlphaFoldDB" id="A0A0C9YA63"/>
<name>A0A0C9YA63_9AGAR</name>
<organism evidence="2 3">
    <name type="scientific">Laccaria amethystina LaAM-08-1</name>
    <dbReference type="NCBI Taxonomy" id="1095629"/>
    <lineage>
        <taxon>Eukaryota</taxon>
        <taxon>Fungi</taxon>
        <taxon>Dikarya</taxon>
        <taxon>Basidiomycota</taxon>
        <taxon>Agaricomycotina</taxon>
        <taxon>Agaricomycetes</taxon>
        <taxon>Agaricomycetidae</taxon>
        <taxon>Agaricales</taxon>
        <taxon>Agaricineae</taxon>
        <taxon>Hydnangiaceae</taxon>
        <taxon>Laccaria</taxon>
    </lineage>
</organism>
<reference evidence="3" key="2">
    <citation type="submission" date="2015-01" db="EMBL/GenBank/DDBJ databases">
        <title>Evolutionary Origins and Diversification of the Mycorrhizal Mutualists.</title>
        <authorList>
            <consortium name="DOE Joint Genome Institute"/>
            <consortium name="Mycorrhizal Genomics Consortium"/>
            <person name="Kohler A."/>
            <person name="Kuo A."/>
            <person name="Nagy L.G."/>
            <person name="Floudas D."/>
            <person name="Copeland A."/>
            <person name="Barry K.W."/>
            <person name="Cichocki N."/>
            <person name="Veneault-Fourrey C."/>
            <person name="LaButti K."/>
            <person name="Lindquist E.A."/>
            <person name="Lipzen A."/>
            <person name="Lundell T."/>
            <person name="Morin E."/>
            <person name="Murat C."/>
            <person name="Riley R."/>
            <person name="Ohm R."/>
            <person name="Sun H."/>
            <person name="Tunlid A."/>
            <person name="Henrissat B."/>
            <person name="Grigoriev I.V."/>
            <person name="Hibbett D.S."/>
            <person name="Martin F."/>
        </authorList>
    </citation>
    <scope>NUCLEOTIDE SEQUENCE [LARGE SCALE GENOMIC DNA]</scope>
    <source>
        <strain evidence="3">LaAM-08-1</strain>
    </source>
</reference>
<protein>
    <submittedName>
        <fullName evidence="2">Uncharacterized protein</fullName>
    </submittedName>
</protein>